<sequence>ILEYLDNTSAHSPTAHTSTGTLRAFLCGRLAYFFGWTGPAEVIDTACSSSLVAINRAVKAIQGGECSIALPGGINDMAGENNFLDLGRSGFLSPTGQCKAFDKDADRYCRAEGARFVVFLLL</sequence>
<proteinExistence type="predicted"/>
<evidence type="ECO:0000313" key="5">
    <source>
        <dbReference type="EMBL" id="KAK3364937.1"/>
    </source>
</evidence>
<evidence type="ECO:0000313" key="6">
    <source>
        <dbReference type="Proteomes" id="UP001287356"/>
    </source>
</evidence>
<feature type="non-terminal residue" evidence="5">
    <location>
        <position position="122"/>
    </location>
</feature>
<dbReference type="InterPro" id="IPR016039">
    <property type="entry name" value="Thiolase-like"/>
</dbReference>
<evidence type="ECO:0000256" key="1">
    <source>
        <dbReference type="ARBA" id="ARBA00022450"/>
    </source>
</evidence>
<feature type="domain" description="Ketosynthase family 3 (KS3)" evidence="4">
    <location>
        <begin position="1"/>
        <end position="122"/>
    </location>
</feature>
<keyword evidence="1" id="KW-0596">Phosphopantetheine</keyword>
<dbReference type="Gene3D" id="3.40.47.10">
    <property type="match status" value="1"/>
</dbReference>
<gene>
    <name evidence="5" type="ORF">B0T24DRAFT_513591</name>
</gene>
<dbReference type="PROSITE" id="PS00606">
    <property type="entry name" value="KS3_1"/>
    <property type="match status" value="1"/>
</dbReference>
<dbReference type="GO" id="GO:0004315">
    <property type="term" value="F:3-oxoacyl-[acyl-carrier-protein] synthase activity"/>
    <property type="evidence" value="ECO:0007669"/>
    <property type="project" value="InterPro"/>
</dbReference>
<dbReference type="Proteomes" id="UP001287356">
    <property type="component" value="Unassembled WGS sequence"/>
</dbReference>
<keyword evidence="6" id="KW-1185">Reference proteome</keyword>
<dbReference type="GO" id="GO:0006633">
    <property type="term" value="P:fatty acid biosynthetic process"/>
    <property type="evidence" value="ECO:0007669"/>
    <property type="project" value="InterPro"/>
</dbReference>
<dbReference type="InterPro" id="IPR014030">
    <property type="entry name" value="Ketoacyl_synth_N"/>
</dbReference>
<reference evidence="5" key="2">
    <citation type="submission" date="2023-06" db="EMBL/GenBank/DDBJ databases">
        <authorList>
            <consortium name="Lawrence Berkeley National Laboratory"/>
            <person name="Haridas S."/>
            <person name="Hensen N."/>
            <person name="Bonometti L."/>
            <person name="Westerberg I."/>
            <person name="Brannstrom I.O."/>
            <person name="Guillou S."/>
            <person name="Cros-Aarteil S."/>
            <person name="Calhoun S."/>
            <person name="Kuo A."/>
            <person name="Mondo S."/>
            <person name="Pangilinan J."/>
            <person name="Riley R."/>
            <person name="Labutti K."/>
            <person name="Andreopoulos B."/>
            <person name="Lipzen A."/>
            <person name="Chen C."/>
            <person name="Yanf M."/>
            <person name="Daum C."/>
            <person name="Ng V."/>
            <person name="Clum A."/>
            <person name="Steindorff A."/>
            <person name="Ohm R."/>
            <person name="Martin F."/>
            <person name="Silar P."/>
            <person name="Natvig D."/>
            <person name="Lalanne C."/>
            <person name="Gautier V."/>
            <person name="Ament-Velasquez S.L."/>
            <person name="Kruys A."/>
            <person name="Hutchinson M.I."/>
            <person name="Powell A.J."/>
            <person name="Barry K."/>
            <person name="Miller A.N."/>
            <person name="Grigoriev I.V."/>
            <person name="Debuchy R."/>
            <person name="Gladieux P."/>
            <person name="Thoren M.H."/>
            <person name="Johannesson H."/>
        </authorList>
    </citation>
    <scope>NUCLEOTIDE SEQUENCE</scope>
    <source>
        <strain evidence="5">CBS 958.72</strain>
    </source>
</reference>
<evidence type="ECO:0000256" key="3">
    <source>
        <dbReference type="ARBA" id="ARBA00022679"/>
    </source>
</evidence>
<reference evidence="5" key="1">
    <citation type="journal article" date="2023" name="Mol. Phylogenet. Evol.">
        <title>Genome-scale phylogeny and comparative genomics of the fungal order Sordariales.</title>
        <authorList>
            <person name="Hensen N."/>
            <person name="Bonometti L."/>
            <person name="Westerberg I."/>
            <person name="Brannstrom I.O."/>
            <person name="Guillou S."/>
            <person name="Cros-Aarteil S."/>
            <person name="Calhoun S."/>
            <person name="Haridas S."/>
            <person name="Kuo A."/>
            <person name="Mondo S."/>
            <person name="Pangilinan J."/>
            <person name="Riley R."/>
            <person name="LaButti K."/>
            <person name="Andreopoulos B."/>
            <person name="Lipzen A."/>
            <person name="Chen C."/>
            <person name="Yan M."/>
            <person name="Daum C."/>
            <person name="Ng V."/>
            <person name="Clum A."/>
            <person name="Steindorff A."/>
            <person name="Ohm R.A."/>
            <person name="Martin F."/>
            <person name="Silar P."/>
            <person name="Natvig D.O."/>
            <person name="Lalanne C."/>
            <person name="Gautier V."/>
            <person name="Ament-Velasquez S.L."/>
            <person name="Kruys A."/>
            <person name="Hutchinson M.I."/>
            <person name="Powell A.J."/>
            <person name="Barry K."/>
            <person name="Miller A.N."/>
            <person name="Grigoriev I.V."/>
            <person name="Debuchy R."/>
            <person name="Gladieux P."/>
            <person name="Hiltunen Thoren M."/>
            <person name="Johannesson H."/>
        </authorList>
    </citation>
    <scope>NUCLEOTIDE SEQUENCE</scope>
    <source>
        <strain evidence="5">CBS 958.72</strain>
    </source>
</reference>
<protein>
    <submittedName>
        <fullName evidence="5">Beta-ketoacyl synthase</fullName>
    </submittedName>
</protein>
<evidence type="ECO:0000256" key="2">
    <source>
        <dbReference type="ARBA" id="ARBA00022553"/>
    </source>
</evidence>
<dbReference type="Pfam" id="PF00109">
    <property type="entry name" value="ketoacyl-synt"/>
    <property type="match status" value="1"/>
</dbReference>
<dbReference type="GO" id="GO:0004312">
    <property type="term" value="F:fatty acid synthase activity"/>
    <property type="evidence" value="ECO:0007669"/>
    <property type="project" value="TreeGrafter"/>
</dbReference>
<dbReference type="AlphaFoldDB" id="A0AAE0JVV3"/>
<organism evidence="5 6">
    <name type="scientific">Lasiosphaeria ovina</name>
    <dbReference type="NCBI Taxonomy" id="92902"/>
    <lineage>
        <taxon>Eukaryota</taxon>
        <taxon>Fungi</taxon>
        <taxon>Dikarya</taxon>
        <taxon>Ascomycota</taxon>
        <taxon>Pezizomycotina</taxon>
        <taxon>Sordariomycetes</taxon>
        <taxon>Sordariomycetidae</taxon>
        <taxon>Sordariales</taxon>
        <taxon>Lasiosphaeriaceae</taxon>
        <taxon>Lasiosphaeria</taxon>
    </lineage>
</organism>
<comment type="caution">
    <text evidence="5">The sequence shown here is derived from an EMBL/GenBank/DDBJ whole genome shotgun (WGS) entry which is preliminary data.</text>
</comment>
<dbReference type="PANTHER" id="PTHR43775">
    <property type="entry name" value="FATTY ACID SYNTHASE"/>
    <property type="match status" value="1"/>
</dbReference>
<evidence type="ECO:0000259" key="4">
    <source>
        <dbReference type="PROSITE" id="PS52004"/>
    </source>
</evidence>
<dbReference type="InterPro" id="IPR018201">
    <property type="entry name" value="Ketoacyl_synth_AS"/>
</dbReference>
<dbReference type="EMBL" id="JAULSN010000009">
    <property type="protein sequence ID" value="KAK3364937.1"/>
    <property type="molecule type" value="Genomic_DNA"/>
</dbReference>
<dbReference type="GO" id="GO:0044550">
    <property type="term" value="P:secondary metabolite biosynthetic process"/>
    <property type="evidence" value="ECO:0007669"/>
    <property type="project" value="TreeGrafter"/>
</dbReference>
<dbReference type="PROSITE" id="PS52004">
    <property type="entry name" value="KS3_2"/>
    <property type="match status" value="1"/>
</dbReference>
<dbReference type="InterPro" id="IPR020841">
    <property type="entry name" value="PKS_Beta-ketoAc_synthase_dom"/>
</dbReference>
<dbReference type="PANTHER" id="PTHR43775:SF21">
    <property type="entry name" value="NON-REDUCING POLYKETIDE SYNTHASE AUSA-RELATED"/>
    <property type="match status" value="1"/>
</dbReference>
<keyword evidence="3" id="KW-0808">Transferase</keyword>
<accession>A0AAE0JVV3</accession>
<dbReference type="SUPFAM" id="SSF53901">
    <property type="entry name" value="Thiolase-like"/>
    <property type="match status" value="1"/>
</dbReference>
<keyword evidence="2" id="KW-0597">Phosphoprotein</keyword>
<feature type="non-terminal residue" evidence="5">
    <location>
        <position position="1"/>
    </location>
</feature>
<name>A0AAE0JVV3_9PEZI</name>
<dbReference type="InterPro" id="IPR050091">
    <property type="entry name" value="PKS_NRPS_Biosynth_Enz"/>
</dbReference>